<evidence type="ECO:0000313" key="1">
    <source>
        <dbReference type="EMBL" id="CAD8062783.1"/>
    </source>
</evidence>
<proteinExistence type="predicted"/>
<gene>
    <name evidence="1" type="ORF">PSON_ATCC_30995.1.T0170064</name>
</gene>
<protein>
    <submittedName>
        <fullName evidence="1">Uncharacterized protein</fullName>
    </submittedName>
</protein>
<accession>A0A8S1LB27</accession>
<dbReference type="Proteomes" id="UP000692954">
    <property type="component" value="Unassembled WGS sequence"/>
</dbReference>
<dbReference type="AlphaFoldDB" id="A0A8S1LB27"/>
<evidence type="ECO:0000313" key="2">
    <source>
        <dbReference type="Proteomes" id="UP000692954"/>
    </source>
</evidence>
<sequence>MLPKNHQKSYQQFQQFSISSIKNHKLLYKLVASFYKKCKICGNIVKEYSQTFIIYIRNHLHDKSLDIPTLIQAFLTMRNFLIDDEKIVLIILKIIARLKRLDHFQIVLFYLVLLIQNENVIQIMLQNYQKLNYHPNLRLCIILSYFQQFILNSFQQQEDHLINLLIILQTSKQQIQFIYLSKFIFQFEQMMYNIYPEIINKLLIQLKIIQKLHEKLFLIFKTGLLDIQINLCKKKYENIPSLLSLREDLFINYRILLLQIKFLQFQNHSFTMIILKGWAIYKNQLNWGSYIFIEFKWSNLTKIFQQIYAITVLQFINKDTCKYFETQEAIDFDFS</sequence>
<keyword evidence="2" id="KW-1185">Reference proteome</keyword>
<dbReference type="EMBL" id="CAJJDN010000017">
    <property type="protein sequence ID" value="CAD8062783.1"/>
    <property type="molecule type" value="Genomic_DNA"/>
</dbReference>
<organism evidence="1 2">
    <name type="scientific">Paramecium sonneborni</name>
    <dbReference type="NCBI Taxonomy" id="65129"/>
    <lineage>
        <taxon>Eukaryota</taxon>
        <taxon>Sar</taxon>
        <taxon>Alveolata</taxon>
        <taxon>Ciliophora</taxon>
        <taxon>Intramacronucleata</taxon>
        <taxon>Oligohymenophorea</taxon>
        <taxon>Peniculida</taxon>
        <taxon>Parameciidae</taxon>
        <taxon>Paramecium</taxon>
    </lineage>
</organism>
<name>A0A8S1LB27_9CILI</name>
<reference evidence="1" key="1">
    <citation type="submission" date="2021-01" db="EMBL/GenBank/DDBJ databases">
        <authorList>
            <consortium name="Genoscope - CEA"/>
            <person name="William W."/>
        </authorList>
    </citation>
    <scope>NUCLEOTIDE SEQUENCE</scope>
</reference>
<comment type="caution">
    <text evidence="1">The sequence shown here is derived from an EMBL/GenBank/DDBJ whole genome shotgun (WGS) entry which is preliminary data.</text>
</comment>